<evidence type="ECO:0000313" key="4">
    <source>
        <dbReference type="Proteomes" id="UP001497516"/>
    </source>
</evidence>
<dbReference type="InterPro" id="IPR026960">
    <property type="entry name" value="RVT-Znf"/>
</dbReference>
<dbReference type="PANTHER" id="PTHR33116:SF70">
    <property type="entry name" value="NON-LTR RETROELEMENT REVERSE TRANSCRIPTASE-LIKE PROTEIN"/>
    <property type="match status" value="1"/>
</dbReference>
<dbReference type="Gene3D" id="3.30.420.10">
    <property type="entry name" value="Ribonuclease H-like superfamily/Ribonuclease H"/>
    <property type="match status" value="1"/>
</dbReference>
<keyword evidence="4" id="KW-1185">Reference proteome</keyword>
<dbReference type="EMBL" id="OZ034815">
    <property type="protein sequence ID" value="CAL1372120.1"/>
    <property type="molecule type" value="Genomic_DNA"/>
</dbReference>
<dbReference type="CDD" id="cd06222">
    <property type="entry name" value="RNase_H_like"/>
    <property type="match status" value="1"/>
</dbReference>
<dbReference type="Proteomes" id="UP001497516">
    <property type="component" value="Chromosome 2"/>
</dbReference>
<reference evidence="3 4" key="1">
    <citation type="submission" date="2024-04" db="EMBL/GenBank/DDBJ databases">
        <authorList>
            <person name="Fracassetti M."/>
        </authorList>
    </citation>
    <scope>NUCLEOTIDE SEQUENCE [LARGE SCALE GENOMIC DNA]</scope>
</reference>
<dbReference type="Pfam" id="PF13456">
    <property type="entry name" value="RVT_3"/>
    <property type="match status" value="1"/>
</dbReference>
<dbReference type="InterPro" id="IPR000477">
    <property type="entry name" value="RT_dom"/>
</dbReference>
<dbReference type="CDD" id="cd01650">
    <property type="entry name" value="RT_nLTR_like"/>
    <property type="match status" value="1"/>
</dbReference>
<dbReference type="PROSITE" id="PS50878">
    <property type="entry name" value="RT_POL"/>
    <property type="match status" value="1"/>
</dbReference>
<proteinExistence type="predicted"/>
<sequence length="1053" mass="120163">MEQEELIWYQRSREHWVKFGDRNTCYFHQQASIRRRRNKIQMLKDVNGEWIQDPAALAKHVFDFYQLLFLQDSSPYVDLLPRNRFPRVSQQEMLCLLRPFTAADIFQAIMEMKPLQAPGPDGFHALFYQNNWATVGKALVNMALEFFSTGQLAEPITESTLVLIPKVDRPEMVTQLRPISLNNVSLKTITKAMTQRLKPLMRKWISPRQSSFIPRRQTTDNIIVVQEILHSLRKRKGRKGGVVIKIDLEKAYDRLRWDFLRDTLMEIGLPSSWINCIMFCVEKNKMRISWNGELSGTITPSRGVRQGDPLSPYLFVLCMERLSHKIDLAIEEKHWKPLTLSPGGPKLSHLFFADDLMLFAEAGLGQITTIKKCLEDFCISSGQRVNLQKSLIFVSPNVPRDTAAAYSNRAGIPLTSDLGRYLGVMAINSRVTKDRYRELVLKIQKKLSSWKAKKLSLAARLTVVRSVSTSIPVYSMQTEMLPASVCKDIDKINRSFIWGDTVDKKQSHLVGWKKLLEPKENGGAGLRSLRHSNLALLAKSGWRVLQEKDTLWTQVVRGKYGQNREGISLLEANQGSSFTWKSISKATPILRKGCAWNISNGKNTKFWTDIWAMQVPLKEITVVPIPEDEVHKPVAAYISETGQWRVDLLQQWLPSYAMDKVTAIATDIISAEEDRLCWQPTSTGDFTAKSAYQIAFPAPQPTDQKVWKAVWNLQVPERVRHFIWLVLLHRITTNKRRFDRHIAPDPFCPNCNNVPETELHILRDCPTSLFFWTREVPTNSLVDFLSADLDHWVSTNILNTEADRNGVPWASSFSIALWTIWKNRNEGAFSGGNKLLSPPSLRHAIHLKVHIWHSAWMAPSPLLLRGSFKSNRVVTDIGWVAPPRGWCKLNVDGASQGNPGKAAAGGVFRDDQRRWLGGFCYSIGDCSAACAELWAIKQGLEMAWRRDLRLLIVESDSRLAIDLIQHRVDHVHPLASLLRSIRRLVAQDWLVNIVHTYREGNRVADWLSKHGLVYPHGMYELVDPPAPLRPILQDDERGVVLPRSVVQTPQTHL</sequence>
<dbReference type="Pfam" id="PF00078">
    <property type="entry name" value="RVT_1"/>
    <property type="match status" value="1"/>
</dbReference>
<dbReference type="PROSITE" id="PS50879">
    <property type="entry name" value="RNASE_H_1"/>
    <property type="match status" value="1"/>
</dbReference>
<dbReference type="GO" id="GO:0004523">
    <property type="term" value="F:RNA-DNA hybrid ribonuclease activity"/>
    <property type="evidence" value="ECO:0007669"/>
    <property type="project" value="InterPro"/>
</dbReference>
<dbReference type="InterPro" id="IPR044730">
    <property type="entry name" value="RNase_H-like_dom_plant"/>
</dbReference>
<feature type="domain" description="Reverse transcriptase" evidence="1">
    <location>
        <begin position="145"/>
        <end position="426"/>
    </location>
</feature>
<evidence type="ECO:0000313" key="3">
    <source>
        <dbReference type="EMBL" id="CAL1372120.1"/>
    </source>
</evidence>
<name>A0AAV2DEY3_9ROSI</name>
<dbReference type="InterPro" id="IPR002156">
    <property type="entry name" value="RNaseH_domain"/>
</dbReference>
<dbReference type="AlphaFoldDB" id="A0AAV2DEY3"/>
<evidence type="ECO:0000259" key="1">
    <source>
        <dbReference type="PROSITE" id="PS50878"/>
    </source>
</evidence>
<dbReference type="InterPro" id="IPR012337">
    <property type="entry name" value="RNaseH-like_sf"/>
</dbReference>
<dbReference type="SUPFAM" id="SSF56672">
    <property type="entry name" value="DNA/RNA polymerases"/>
    <property type="match status" value="1"/>
</dbReference>
<dbReference type="SUPFAM" id="SSF53098">
    <property type="entry name" value="Ribonuclease H-like"/>
    <property type="match status" value="1"/>
</dbReference>
<accession>A0AAV2DEY3</accession>
<dbReference type="PANTHER" id="PTHR33116">
    <property type="entry name" value="REVERSE TRANSCRIPTASE ZINC-BINDING DOMAIN-CONTAINING PROTEIN-RELATED-RELATED"/>
    <property type="match status" value="1"/>
</dbReference>
<protein>
    <submittedName>
        <fullName evidence="3">Uncharacterized protein</fullName>
    </submittedName>
</protein>
<gene>
    <name evidence="3" type="ORF">LTRI10_LOCUS14143</name>
</gene>
<dbReference type="GO" id="GO:0003676">
    <property type="term" value="F:nucleic acid binding"/>
    <property type="evidence" value="ECO:0007669"/>
    <property type="project" value="InterPro"/>
</dbReference>
<dbReference type="InterPro" id="IPR036397">
    <property type="entry name" value="RNaseH_sf"/>
</dbReference>
<organism evidence="3 4">
    <name type="scientific">Linum trigynum</name>
    <dbReference type="NCBI Taxonomy" id="586398"/>
    <lineage>
        <taxon>Eukaryota</taxon>
        <taxon>Viridiplantae</taxon>
        <taxon>Streptophyta</taxon>
        <taxon>Embryophyta</taxon>
        <taxon>Tracheophyta</taxon>
        <taxon>Spermatophyta</taxon>
        <taxon>Magnoliopsida</taxon>
        <taxon>eudicotyledons</taxon>
        <taxon>Gunneridae</taxon>
        <taxon>Pentapetalae</taxon>
        <taxon>rosids</taxon>
        <taxon>fabids</taxon>
        <taxon>Malpighiales</taxon>
        <taxon>Linaceae</taxon>
        <taxon>Linum</taxon>
    </lineage>
</organism>
<evidence type="ECO:0000259" key="2">
    <source>
        <dbReference type="PROSITE" id="PS50879"/>
    </source>
</evidence>
<dbReference type="InterPro" id="IPR043502">
    <property type="entry name" value="DNA/RNA_pol_sf"/>
</dbReference>
<dbReference type="Pfam" id="PF13966">
    <property type="entry name" value="zf-RVT"/>
    <property type="match status" value="1"/>
</dbReference>
<feature type="domain" description="RNase H type-1" evidence="2">
    <location>
        <begin position="883"/>
        <end position="1013"/>
    </location>
</feature>